<evidence type="ECO:0000313" key="2">
    <source>
        <dbReference type="Proteomes" id="UP000320475"/>
    </source>
</evidence>
<dbReference type="PANTHER" id="PTHR43162:SF1">
    <property type="entry name" value="PRESTALK A DIFFERENTIATION PROTEIN A"/>
    <property type="match status" value="1"/>
</dbReference>
<comment type="caution">
    <text evidence="1">The sequence shown here is derived from an EMBL/GenBank/DDBJ whole genome shotgun (WGS) entry which is preliminary data.</text>
</comment>
<dbReference type="Proteomes" id="UP000320475">
    <property type="component" value="Unassembled WGS sequence"/>
</dbReference>
<dbReference type="InterPro" id="IPR036291">
    <property type="entry name" value="NAD(P)-bd_dom_sf"/>
</dbReference>
<dbReference type="InterPro" id="IPR051604">
    <property type="entry name" value="Ergot_Alk_Oxidoreductase"/>
</dbReference>
<accession>A0A507CBB0</accession>
<organism evidence="1 2">
    <name type="scientific">Synchytrium endobioticum</name>
    <dbReference type="NCBI Taxonomy" id="286115"/>
    <lineage>
        <taxon>Eukaryota</taxon>
        <taxon>Fungi</taxon>
        <taxon>Fungi incertae sedis</taxon>
        <taxon>Chytridiomycota</taxon>
        <taxon>Chytridiomycota incertae sedis</taxon>
        <taxon>Chytridiomycetes</taxon>
        <taxon>Synchytriales</taxon>
        <taxon>Synchytriaceae</taxon>
        <taxon>Synchytrium</taxon>
    </lineage>
</organism>
<gene>
    <name evidence="1" type="ORF">SeLEV6574_g07564</name>
</gene>
<evidence type="ECO:0008006" key="3">
    <source>
        <dbReference type="Google" id="ProtNLM"/>
    </source>
</evidence>
<sequence>MSLSQNGHNYMVYPANGSLGYEICRELVEGEFKKGSIEIQKKKRVHKVIAVCCSRDAKWVDKLKNLGGVVHVINLDNATRVESWRKALKQHCNVDCMMLCTEPPNVKRRDTNGHAHEMSPEQFATSMEVAVEMTSHLYCSCLCVSTAYCADDAKYKTWYRLYSAIDKAADRHFRGYRSVIYHNLMFEALFLNRDEILKDKKLSWPVSPSSEATPVALHDYSRCCVAVMSHMLKHETTALAHRRADYRVTGAARMSPQEMIDMMSSSFDKSIEYKQVQRKEWRKSAADSLSPLQIRCLEEIFDMMEDGNLHNRTKEVKHLTHKTPMSFQSWLKDHEKDFQGQVSSRLAAVVCRVLCLSF</sequence>
<evidence type="ECO:0000313" key="1">
    <source>
        <dbReference type="EMBL" id="TPX38860.1"/>
    </source>
</evidence>
<dbReference type="PANTHER" id="PTHR43162">
    <property type="match status" value="1"/>
</dbReference>
<protein>
    <recommendedName>
        <fullName evidence="3">NmrA-like domain-containing protein</fullName>
    </recommendedName>
</protein>
<dbReference type="EMBL" id="QEAM01000555">
    <property type="protein sequence ID" value="TPX38860.1"/>
    <property type="molecule type" value="Genomic_DNA"/>
</dbReference>
<dbReference type="SUPFAM" id="SSF51735">
    <property type="entry name" value="NAD(P)-binding Rossmann-fold domains"/>
    <property type="match status" value="1"/>
</dbReference>
<reference evidence="1 2" key="1">
    <citation type="journal article" date="2019" name="Sci. Rep.">
        <title>Comparative genomics of chytrid fungi reveal insights into the obligate biotrophic and pathogenic lifestyle of Synchytrium endobioticum.</title>
        <authorList>
            <person name="van de Vossenberg B.T.L.H."/>
            <person name="Warris S."/>
            <person name="Nguyen H.D.T."/>
            <person name="van Gent-Pelzer M.P.E."/>
            <person name="Joly D.L."/>
            <person name="van de Geest H.C."/>
            <person name="Bonants P.J.M."/>
            <person name="Smith D.S."/>
            <person name="Levesque C.A."/>
            <person name="van der Lee T.A.J."/>
        </authorList>
    </citation>
    <scope>NUCLEOTIDE SEQUENCE [LARGE SCALE GENOMIC DNA]</scope>
    <source>
        <strain evidence="1 2">LEV6574</strain>
    </source>
</reference>
<name>A0A507CBB0_9FUNG</name>
<dbReference type="Gene3D" id="3.40.50.720">
    <property type="entry name" value="NAD(P)-binding Rossmann-like Domain"/>
    <property type="match status" value="1"/>
</dbReference>
<proteinExistence type="predicted"/>
<dbReference type="AlphaFoldDB" id="A0A507CBB0"/>
<dbReference type="VEuPathDB" id="FungiDB:SeMB42_g05169"/>